<name>A0A9X1HXV0_9FLAO</name>
<dbReference type="PANTHER" id="PTHR33734">
    <property type="entry name" value="LYSM DOMAIN-CONTAINING GPI-ANCHORED PROTEIN 2"/>
    <property type="match status" value="1"/>
</dbReference>
<feature type="chain" id="PRO_5040821353" evidence="1">
    <location>
        <begin position="23"/>
        <end position="180"/>
    </location>
</feature>
<evidence type="ECO:0000313" key="4">
    <source>
        <dbReference type="Proteomes" id="UP001139199"/>
    </source>
</evidence>
<keyword evidence="4" id="KW-1185">Reference proteome</keyword>
<dbReference type="Pfam" id="PF01476">
    <property type="entry name" value="LysM"/>
    <property type="match status" value="2"/>
</dbReference>
<feature type="signal peptide" evidence="1">
    <location>
        <begin position="1"/>
        <end position="22"/>
    </location>
</feature>
<protein>
    <submittedName>
        <fullName evidence="3">LysM peptidoglycan-binding domain-containing protein</fullName>
    </submittedName>
</protein>
<keyword evidence="1" id="KW-0732">Signal</keyword>
<feature type="domain" description="LysM" evidence="2">
    <location>
        <begin position="74"/>
        <end position="117"/>
    </location>
</feature>
<dbReference type="SUPFAM" id="SSF54106">
    <property type="entry name" value="LysM domain"/>
    <property type="match status" value="2"/>
</dbReference>
<dbReference type="InterPro" id="IPR018392">
    <property type="entry name" value="LysM"/>
</dbReference>
<evidence type="ECO:0000256" key="1">
    <source>
        <dbReference type="SAM" id="SignalP"/>
    </source>
</evidence>
<dbReference type="RefSeq" id="WP_226541003.1">
    <property type="nucleotide sequence ID" value="NZ_JAJAPW010000001.1"/>
</dbReference>
<dbReference type="Gene3D" id="3.10.350.10">
    <property type="entry name" value="LysM domain"/>
    <property type="match status" value="2"/>
</dbReference>
<comment type="caution">
    <text evidence="3">The sequence shown here is derived from an EMBL/GenBank/DDBJ whole genome shotgun (WGS) entry which is preliminary data.</text>
</comment>
<proteinExistence type="predicted"/>
<dbReference type="PROSITE" id="PS51782">
    <property type="entry name" value="LYSM"/>
    <property type="match status" value="2"/>
</dbReference>
<evidence type="ECO:0000313" key="3">
    <source>
        <dbReference type="EMBL" id="MCB4797920.1"/>
    </source>
</evidence>
<evidence type="ECO:0000259" key="2">
    <source>
        <dbReference type="PROSITE" id="PS51782"/>
    </source>
</evidence>
<dbReference type="CDD" id="cd00118">
    <property type="entry name" value="LysM"/>
    <property type="match status" value="2"/>
</dbReference>
<gene>
    <name evidence="3" type="ORF">LG649_03635</name>
</gene>
<dbReference type="EMBL" id="JAJAPW010000001">
    <property type="protein sequence ID" value="MCB4797920.1"/>
    <property type="molecule type" value="Genomic_DNA"/>
</dbReference>
<dbReference type="PANTHER" id="PTHR33734:SF22">
    <property type="entry name" value="MEMBRANE-BOUND LYTIC MUREIN TRANSGLYCOSYLASE D"/>
    <property type="match status" value="1"/>
</dbReference>
<dbReference type="GO" id="GO:0008932">
    <property type="term" value="F:lytic endotransglycosylase activity"/>
    <property type="evidence" value="ECO:0007669"/>
    <property type="project" value="TreeGrafter"/>
</dbReference>
<dbReference type="Proteomes" id="UP001139199">
    <property type="component" value="Unassembled WGS sequence"/>
</dbReference>
<feature type="domain" description="LysM" evidence="2">
    <location>
        <begin position="136"/>
        <end position="179"/>
    </location>
</feature>
<sequence length="180" mass="20414">MLKNYRFKIFIILVCVCFGLQAQTRTSYKDVLLNGKPARLNLATGEFILVGENGQDSIVDATRKHLDYSLERLNFHIVQENEKLVDIATQYGLSLKEIQAGNNLQTTLVNTGQKLRVRNFNQTEISSSNKETLNESIWVVKPGETLYRVSVNTGLTVKKLKVLNNLKDNNIFVGQKLKLK</sequence>
<accession>A0A9X1HXV0</accession>
<organism evidence="3 4">
    <name type="scientific">Neotamlana laminarinivorans</name>
    <dbReference type="NCBI Taxonomy" id="2883124"/>
    <lineage>
        <taxon>Bacteria</taxon>
        <taxon>Pseudomonadati</taxon>
        <taxon>Bacteroidota</taxon>
        <taxon>Flavobacteriia</taxon>
        <taxon>Flavobacteriales</taxon>
        <taxon>Flavobacteriaceae</taxon>
        <taxon>Neotamlana</taxon>
    </lineage>
</organism>
<reference evidence="3" key="1">
    <citation type="submission" date="2021-10" db="EMBL/GenBank/DDBJ databases">
        <title>Tamlana sargassums sp. nov., and Tamlana laminarinivorans sp. nov., two new bacteria isolated from the brown alga.</title>
        <authorList>
            <person name="Li J."/>
        </authorList>
    </citation>
    <scope>NUCLEOTIDE SEQUENCE</scope>
    <source>
        <strain evidence="3">PT2-4</strain>
    </source>
</reference>
<dbReference type="SMART" id="SM00257">
    <property type="entry name" value="LysM"/>
    <property type="match status" value="2"/>
</dbReference>
<dbReference type="AlphaFoldDB" id="A0A9X1HXV0"/>
<dbReference type="InterPro" id="IPR036779">
    <property type="entry name" value="LysM_dom_sf"/>
</dbReference>